<keyword evidence="3" id="KW-1185">Reference proteome</keyword>
<evidence type="ECO:0000313" key="1">
    <source>
        <dbReference type="EMBL" id="KAF0757654.1"/>
    </source>
</evidence>
<comment type="caution">
    <text evidence="2">The sequence shown here is derived from an EMBL/GenBank/DDBJ whole genome shotgun (WGS) entry which is preliminary data.</text>
</comment>
<name>A0A6G0YZN0_APHCR</name>
<reference evidence="2 3" key="1">
    <citation type="submission" date="2019-08" db="EMBL/GenBank/DDBJ databases">
        <title>Whole genome of Aphis craccivora.</title>
        <authorList>
            <person name="Voronova N.V."/>
            <person name="Shulinski R.S."/>
            <person name="Bandarenka Y.V."/>
            <person name="Zhorov D.G."/>
            <person name="Warner D."/>
        </authorList>
    </citation>
    <scope>NUCLEOTIDE SEQUENCE [LARGE SCALE GENOMIC DNA]</scope>
    <source>
        <strain evidence="2">180601</strain>
        <tissue evidence="2">Whole Body</tissue>
    </source>
</reference>
<dbReference type="Proteomes" id="UP000478052">
    <property type="component" value="Unassembled WGS sequence"/>
</dbReference>
<evidence type="ECO:0000313" key="2">
    <source>
        <dbReference type="EMBL" id="KAF0763706.1"/>
    </source>
</evidence>
<proteinExistence type="predicted"/>
<protein>
    <submittedName>
        <fullName evidence="2">Uncharacterized protein</fullName>
    </submittedName>
</protein>
<organism evidence="2 3">
    <name type="scientific">Aphis craccivora</name>
    <name type="common">Cowpea aphid</name>
    <dbReference type="NCBI Taxonomy" id="307492"/>
    <lineage>
        <taxon>Eukaryota</taxon>
        <taxon>Metazoa</taxon>
        <taxon>Ecdysozoa</taxon>
        <taxon>Arthropoda</taxon>
        <taxon>Hexapoda</taxon>
        <taxon>Insecta</taxon>
        <taxon>Pterygota</taxon>
        <taxon>Neoptera</taxon>
        <taxon>Paraneoptera</taxon>
        <taxon>Hemiptera</taxon>
        <taxon>Sternorrhyncha</taxon>
        <taxon>Aphidomorpha</taxon>
        <taxon>Aphidoidea</taxon>
        <taxon>Aphididae</taxon>
        <taxon>Aphidini</taxon>
        <taxon>Aphis</taxon>
        <taxon>Aphis</taxon>
    </lineage>
</organism>
<dbReference type="EMBL" id="VUJU01003512">
    <property type="protein sequence ID" value="KAF0757654.1"/>
    <property type="molecule type" value="Genomic_DNA"/>
</dbReference>
<gene>
    <name evidence="2" type="ORF">FWK35_00011620</name>
    <name evidence="1" type="ORF">FWK35_00020695</name>
</gene>
<dbReference type="EMBL" id="VUJU01001820">
    <property type="protein sequence ID" value="KAF0763706.1"/>
    <property type="molecule type" value="Genomic_DNA"/>
</dbReference>
<sequence length="10" mass="1204">MFMLVLSIYS</sequence>
<evidence type="ECO:0000313" key="3">
    <source>
        <dbReference type="Proteomes" id="UP000478052"/>
    </source>
</evidence>
<accession>A0A6G0YZN0</accession>